<dbReference type="AlphaFoldDB" id="A0A8K0WTW0"/>
<gene>
    <name evidence="1" type="ORF">B0I35DRAFT_427345</name>
</gene>
<dbReference type="EMBL" id="JAGPNK010000004">
    <property type="protein sequence ID" value="KAH7323239.1"/>
    <property type="molecule type" value="Genomic_DNA"/>
</dbReference>
<dbReference type="Proteomes" id="UP000813444">
    <property type="component" value="Unassembled WGS sequence"/>
</dbReference>
<reference evidence="1" key="1">
    <citation type="journal article" date="2021" name="Nat. Commun.">
        <title>Genetic determinants of endophytism in the Arabidopsis root mycobiome.</title>
        <authorList>
            <person name="Mesny F."/>
            <person name="Miyauchi S."/>
            <person name="Thiergart T."/>
            <person name="Pickel B."/>
            <person name="Atanasova L."/>
            <person name="Karlsson M."/>
            <person name="Huettel B."/>
            <person name="Barry K.W."/>
            <person name="Haridas S."/>
            <person name="Chen C."/>
            <person name="Bauer D."/>
            <person name="Andreopoulos W."/>
            <person name="Pangilinan J."/>
            <person name="LaButti K."/>
            <person name="Riley R."/>
            <person name="Lipzen A."/>
            <person name="Clum A."/>
            <person name="Drula E."/>
            <person name="Henrissat B."/>
            <person name="Kohler A."/>
            <person name="Grigoriev I.V."/>
            <person name="Martin F.M."/>
            <person name="Hacquard S."/>
        </authorList>
    </citation>
    <scope>NUCLEOTIDE SEQUENCE</scope>
    <source>
        <strain evidence="1">MPI-CAGE-CH-0235</strain>
    </source>
</reference>
<sequence>MTTEDRRQQNVAMVAEFISTEAASFHGAFGSPSRLNTAMTQFQRPDVNDLWETLHTHQTRAAKYVDFIQDVNKCTWDNVHEELRKAQEAAIESEGRGKNMFKKIWRRMGVTSSILAPGLAAIPDELCVLNGGLAVIFSLARHSELNRDKILAAFESVPNIIEMAMDKARTLQPDPANPKSVDLHRSIQDLQNTLLKVLPVLIDRLLPGTFWGAFKSPFAGYKIDQILDTVRVSADRVRVCAESVLDEIIVDSYAASKAIKAQLDEVIQMQKEMRVSMAATHGRHSQTHLLRFLMEQLNMSYMGNPQVGDQTDFSERGTALSGYVAEDILKVLDINHLRIISDSSTVMRRGKSLPPQDIEKAACVITEPQVQDLLENKPVSNVVLINGHFDRTQMGKISPLSFVCTMISDMLRRLSQSLAPSSSPTSPTSPQSYERATGNVVLEYYCALHTTDDDDIRGPQGMIRCLAMQLILSMLANKWIGESEALHLPHLRDGEEEMLAQRDLGAICRLFTALVQLIPDGVSIYCMVDGWSAYEREELWQADCEEVLCAFSKAVEIRCPQGGAAFKLLLTSPTVSRSLDGFVPPSHRVSLRSRAGRESRWRGAGRGGLMSLARVATMPDGNVGFPVRVPQRDTDQ</sequence>
<accession>A0A8K0WTW0</accession>
<protein>
    <submittedName>
        <fullName evidence="1">Uncharacterized protein</fullName>
    </submittedName>
</protein>
<comment type="caution">
    <text evidence="1">The sequence shown here is derived from an EMBL/GenBank/DDBJ whole genome shotgun (WGS) entry which is preliminary data.</text>
</comment>
<evidence type="ECO:0000313" key="1">
    <source>
        <dbReference type="EMBL" id="KAH7323239.1"/>
    </source>
</evidence>
<keyword evidence="2" id="KW-1185">Reference proteome</keyword>
<dbReference type="PANTHER" id="PTHR40619">
    <property type="entry name" value="FUNGAL STAND N-TERMINAL GOODBYE DOMAIN-CONTAINING PROTEIN"/>
    <property type="match status" value="1"/>
</dbReference>
<dbReference type="OrthoDB" id="5419927at2759"/>
<proteinExistence type="predicted"/>
<dbReference type="PANTHER" id="PTHR40619:SF3">
    <property type="entry name" value="FUNGAL STAND N-TERMINAL GOODBYE DOMAIN-CONTAINING PROTEIN"/>
    <property type="match status" value="1"/>
</dbReference>
<name>A0A8K0WTW0_9HYPO</name>
<evidence type="ECO:0000313" key="2">
    <source>
        <dbReference type="Proteomes" id="UP000813444"/>
    </source>
</evidence>
<organism evidence="1 2">
    <name type="scientific">Stachybotrys elegans</name>
    <dbReference type="NCBI Taxonomy" id="80388"/>
    <lineage>
        <taxon>Eukaryota</taxon>
        <taxon>Fungi</taxon>
        <taxon>Dikarya</taxon>
        <taxon>Ascomycota</taxon>
        <taxon>Pezizomycotina</taxon>
        <taxon>Sordariomycetes</taxon>
        <taxon>Hypocreomycetidae</taxon>
        <taxon>Hypocreales</taxon>
        <taxon>Stachybotryaceae</taxon>
        <taxon>Stachybotrys</taxon>
    </lineage>
</organism>